<dbReference type="SMART" id="SM00382">
    <property type="entry name" value="AAA"/>
    <property type="match status" value="1"/>
</dbReference>
<dbReference type="InterPro" id="IPR020006">
    <property type="entry name" value="FlhF"/>
</dbReference>
<dbReference type="RefSeq" id="WP_132005504.1">
    <property type="nucleotide sequence ID" value="NZ_JABUHM010000003.1"/>
</dbReference>
<evidence type="ECO:0000256" key="3">
    <source>
        <dbReference type="ARBA" id="ARBA00014919"/>
    </source>
</evidence>
<keyword evidence="16" id="KW-0966">Cell projection</keyword>
<keyword evidence="4" id="KW-0813">Transport</keyword>
<dbReference type="InterPro" id="IPR047040">
    <property type="entry name" value="FlhF__GTPase_dom"/>
</dbReference>
<dbReference type="GO" id="GO:0015031">
    <property type="term" value="P:protein transport"/>
    <property type="evidence" value="ECO:0007669"/>
    <property type="project" value="UniProtKB-KW"/>
</dbReference>
<comment type="function">
    <text evidence="12">Necessary for flagellar biosynthesis. May be involved in translocation of the flagellum.</text>
</comment>
<dbReference type="PANTHER" id="PTHR43134">
    <property type="entry name" value="SIGNAL RECOGNITION PARTICLE RECEPTOR SUBUNIT ALPHA"/>
    <property type="match status" value="1"/>
</dbReference>
<dbReference type="Pfam" id="PF00448">
    <property type="entry name" value="SRP54"/>
    <property type="match status" value="1"/>
</dbReference>
<keyword evidence="5" id="KW-1003">Cell membrane</keyword>
<dbReference type="FunFam" id="3.40.50.300:FF:000695">
    <property type="entry name" value="Flagellar biosynthesis regulator FlhF"/>
    <property type="match status" value="1"/>
</dbReference>
<dbReference type="GO" id="GO:0005525">
    <property type="term" value="F:GTP binding"/>
    <property type="evidence" value="ECO:0007669"/>
    <property type="project" value="UniProtKB-UniRule"/>
</dbReference>
<dbReference type="SMART" id="SM00962">
    <property type="entry name" value="SRP54"/>
    <property type="match status" value="1"/>
</dbReference>
<sequence>MKIKKYTASSMPAAMKQVREELGGDAVILNSRIIHFGGVFGLFRKKGIEVLAAVDPIQEHSTASARVPDKITISKSAAKIMKDQQIPEEKESKILQEISELKALMRTQTETGRPVSILPNPLQTLAAFLKKQEIDYKIREELLASVLGTWYRTGANASASEVENWAKEAIEKRLSGMSYGGVSFKKKYVNVIGPTGVGKTTTLAKIAAECVLNHQKKVAFITTDTYRIGAIEQLKTYANILGVPIEVCYSKEDFKAAADKFHEYDVVLIDTAGRNFRNRKYVDDLKQIIDFDREMETFLVLSLTAKQLDMEEICKQFSLVPIDKFIFTKTDETSVYGALINLPEKFSRGIAYLSNGQDVPDDLLSAEPAQIAKLLFGDGKDGSS</sequence>
<evidence type="ECO:0000259" key="14">
    <source>
        <dbReference type="SMART" id="SM00382"/>
    </source>
</evidence>
<accession>A0A4R2BGT3</accession>
<name>A0A4R2BGT3_9BACI</name>
<evidence type="ECO:0000313" key="16">
    <source>
        <dbReference type="EMBL" id="TCN25602.1"/>
    </source>
</evidence>
<gene>
    <name evidence="16" type="ORF">EV146_105260</name>
</gene>
<protein>
    <recommendedName>
        <fullName evidence="3 13">Flagellar biosynthesis protein FlhF</fullName>
    </recommendedName>
</protein>
<evidence type="ECO:0000256" key="9">
    <source>
        <dbReference type="ARBA" id="ARBA00023134"/>
    </source>
</evidence>
<feature type="domain" description="SRP54-type proteins GTP-binding" evidence="15">
    <location>
        <begin position="186"/>
        <end position="377"/>
    </location>
</feature>
<evidence type="ECO:0000259" key="15">
    <source>
        <dbReference type="SMART" id="SM00962"/>
    </source>
</evidence>
<dbReference type="GO" id="GO:0006614">
    <property type="term" value="P:SRP-dependent cotranslational protein targeting to membrane"/>
    <property type="evidence" value="ECO:0007669"/>
    <property type="project" value="UniProtKB-UniRule"/>
</dbReference>
<evidence type="ECO:0000256" key="13">
    <source>
        <dbReference type="NCBIfam" id="TIGR03499"/>
    </source>
</evidence>
<evidence type="ECO:0000313" key="17">
    <source>
        <dbReference type="Proteomes" id="UP000295689"/>
    </source>
</evidence>
<dbReference type="GO" id="GO:0044781">
    <property type="term" value="P:bacterial-type flagellum organization"/>
    <property type="evidence" value="ECO:0007669"/>
    <property type="project" value="UniProtKB-UniRule"/>
</dbReference>
<dbReference type="PANTHER" id="PTHR43134:SF3">
    <property type="entry name" value="FLAGELLAR BIOSYNTHESIS PROTEIN FLHF"/>
    <property type="match status" value="1"/>
</dbReference>
<evidence type="ECO:0000256" key="6">
    <source>
        <dbReference type="ARBA" id="ARBA00022741"/>
    </source>
</evidence>
<dbReference type="GO" id="GO:0005886">
    <property type="term" value="C:plasma membrane"/>
    <property type="evidence" value="ECO:0007669"/>
    <property type="project" value="UniProtKB-SubCell"/>
</dbReference>
<reference evidence="16 17" key="1">
    <citation type="journal article" date="2015" name="Stand. Genomic Sci.">
        <title>Genomic Encyclopedia of Bacterial and Archaeal Type Strains, Phase III: the genomes of soil and plant-associated and newly described type strains.</title>
        <authorList>
            <person name="Whitman W.B."/>
            <person name="Woyke T."/>
            <person name="Klenk H.P."/>
            <person name="Zhou Y."/>
            <person name="Lilburn T.G."/>
            <person name="Beck B.J."/>
            <person name="De Vos P."/>
            <person name="Vandamme P."/>
            <person name="Eisen J.A."/>
            <person name="Garrity G."/>
            <person name="Hugenholtz P."/>
            <person name="Kyrpides N.C."/>
        </authorList>
    </citation>
    <scope>NUCLEOTIDE SEQUENCE [LARGE SCALE GENOMIC DNA]</scope>
    <source>
        <strain evidence="16 17">CV53</strain>
    </source>
</reference>
<dbReference type="InterPro" id="IPR000897">
    <property type="entry name" value="SRP54_GTPase_dom"/>
</dbReference>
<keyword evidence="16" id="KW-0969">Cilium</keyword>
<proteinExistence type="inferred from homology"/>
<evidence type="ECO:0000256" key="7">
    <source>
        <dbReference type="ARBA" id="ARBA00022795"/>
    </source>
</evidence>
<dbReference type="EMBL" id="SLVV01000005">
    <property type="protein sequence ID" value="TCN25602.1"/>
    <property type="molecule type" value="Genomic_DNA"/>
</dbReference>
<dbReference type="Gene3D" id="3.40.50.300">
    <property type="entry name" value="P-loop containing nucleotide triphosphate hydrolases"/>
    <property type="match status" value="1"/>
</dbReference>
<evidence type="ECO:0000256" key="11">
    <source>
        <dbReference type="ARBA" id="ARBA00023225"/>
    </source>
</evidence>
<evidence type="ECO:0000256" key="12">
    <source>
        <dbReference type="ARBA" id="ARBA00025337"/>
    </source>
</evidence>
<dbReference type="InterPro" id="IPR003593">
    <property type="entry name" value="AAA+_ATPase"/>
</dbReference>
<feature type="domain" description="AAA+ ATPase" evidence="14">
    <location>
        <begin position="185"/>
        <end position="323"/>
    </location>
</feature>
<keyword evidence="9" id="KW-0342">GTP-binding</keyword>
<comment type="caution">
    <text evidence="16">The sequence shown here is derived from an EMBL/GenBank/DDBJ whole genome shotgun (WGS) entry which is preliminary data.</text>
</comment>
<organism evidence="16 17">
    <name type="scientific">Mesobacillus foraminis</name>
    <dbReference type="NCBI Taxonomy" id="279826"/>
    <lineage>
        <taxon>Bacteria</taxon>
        <taxon>Bacillati</taxon>
        <taxon>Bacillota</taxon>
        <taxon>Bacilli</taxon>
        <taxon>Bacillales</taxon>
        <taxon>Bacillaceae</taxon>
        <taxon>Mesobacillus</taxon>
    </lineage>
</organism>
<dbReference type="GO" id="GO:0003924">
    <property type="term" value="F:GTPase activity"/>
    <property type="evidence" value="ECO:0007669"/>
    <property type="project" value="UniProtKB-UniRule"/>
</dbReference>
<comment type="similarity">
    <text evidence="2">Belongs to the GTP-binding SRP family.</text>
</comment>
<dbReference type="InterPro" id="IPR027417">
    <property type="entry name" value="P-loop_NTPase"/>
</dbReference>
<keyword evidence="8" id="KW-0653">Protein transport</keyword>
<comment type="subcellular location">
    <subcellularLocation>
        <location evidence="1">Cell membrane</location>
        <topology evidence="1">Peripheral membrane protein</topology>
        <orientation evidence="1">Cytoplasmic side</orientation>
    </subcellularLocation>
</comment>
<evidence type="ECO:0000256" key="8">
    <source>
        <dbReference type="ARBA" id="ARBA00022927"/>
    </source>
</evidence>
<keyword evidence="16" id="KW-0282">Flagellum</keyword>
<keyword evidence="6" id="KW-0547">Nucleotide-binding</keyword>
<dbReference type="AlphaFoldDB" id="A0A4R2BGT3"/>
<keyword evidence="10" id="KW-0472">Membrane</keyword>
<dbReference type="NCBIfam" id="TIGR03499">
    <property type="entry name" value="FlhF"/>
    <property type="match status" value="1"/>
</dbReference>
<evidence type="ECO:0000256" key="5">
    <source>
        <dbReference type="ARBA" id="ARBA00022475"/>
    </source>
</evidence>
<evidence type="ECO:0000256" key="2">
    <source>
        <dbReference type="ARBA" id="ARBA00008531"/>
    </source>
</evidence>
<dbReference type="GO" id="GO:0005047">
    <property type="term" value="F:signal recognition particle binding"/>
    <property type="evidence" value="ECO:0007669"/>
    <property type="project" value="TreeGrafter"/>
</dbReference>
<keyword evidence="11" id="KW-1006">Bacterial flagellum protein export</keyword>
<dbReference type="SUPFAM" id="SSF52540">
    <property type="entry name" value="P-loop containing nucleoside triphosphate hydrolases"/>
    <property type="match status" value="1"/>
</dbReference>
<evidence type="ECO:0000256" key="1">
    <source>
        <dbReference type="ARBA" id="ARBA00004413"/>
    </source>
</evidence>
<dbReference type="Gene3D" id="1.20.120.1380">
    <property type="entry name" value="Flagellar FlhF biosynthesis protein, N domain"/>
    <property type="match status" value="1"/>
</dbReference>
<dbReference type="Proteomes" id="UP000295689">
    <property type="component" value="Unassembled WGS sequence"/>
</dbReference>
<dbReference type="CDD" id="cd17873">
    <property type="entry name" value="FlhF"/>
    <property type="match status" value="1"/>
</dbReference>
<keyword evidence="7" id="KW-1005">Bacterial flagellum biogenesis</keyword>
<evidence type="ECO:0000256" key="4">
    <source>
        <dbReference type="ARBA" id="ARBA00022448"/>
    </source>
</evidence>
<keyword evidence="17" id="KW-1185">Reference proteome</keyword>
<evidence type="ECO:0000256" key="10">
    <source>
        <dbReference type="ARBA" id="ARBA00023136"/>
    </source>
</evidence>